<feature type="domain" description="ABC3 transporter permease C-terminal" evidence="7">
    <location>
        <begin position="369"/>
        <end position="484"/>
    </location>
</feature>
<dbReference type="RefSeq" id="WP_130425144.1">
    <property type="nucleotide sequence ID" value="NZ_SHKW01000007.1"/>
</dbReference>
<keyword evidence="3 6" id="KW-0812">Transmembrane</keyword>
<keyword evidence="10" id="KW-1185">Reference proteome</keyword>
<dbReference type="EMBL" id="SHKW01000007">
    <property type="protein sequence ID" value="RZU29798.1"/>
    <property type="molecule type" value="Genomic_DNA"/>
</dbReference>
<comment type="subcellular location">
    <subcellularLocation>
        <location evidence="1">Cell membrane</location>
        <topology evidence="1">Multi-pass membrane protein</topology>
    </subcellularLocation>
</comment>
<evidence type="ECO:0000256" key="6">
    <source>
        <dbReference type="SAM" id="Phobius"/>
    </source>
</evidence>
<keyword evidence="4 6" id="KW-1133">Transmembrane helix</keyword>
<evidence type="ECO:0000313" key="10">
    <source>
        <dbReference type="Proteomes" id="UP000292958"/>
    </source>
</evidence>
<feature type="domain" description="MacB-like periplasmic core" evidence="8">
    <location>
        <begin position="556"/>
        <end position="735"/>
    </location>
</feature>
<accession>A0A4Q7Y032</accession>
<feature type="domain" description="ABC3 transporter permease C-terminal" evidence="7">
    <location>
        <begin position="776"/>
        <end position="900"/>
    </location>
</feature>
<organism evidence="9 10">
    <name type="scientific">Edaphobacter modestus</name>
    <dbReference type="NCBI Taxonomy" id="388466"/>
    <lineage>
        <taxon>Bacteria</taxon>
        <taxon>Pseudomonadati</taxon>
        <taxon>Acidobacteriota</taxon>
        <taxon>Terriglobia</taxon>
        <taxon>Terriglobales</taxon>
        <taxon>Acidobacteriaceae</taxon>
        <taxon>Edaphobacter</taxon>
    </lineage>
</organism>
<dbReference type="InterPro" id="IPR047928">
    <property type="entry name" value="Perm_prefix_1"/>
</dbReference>
<dbReference type="Proteomes" id="UP000292958">
    <property type="component" value="Unassembled WGS sequence"/>
</dbReference>
<dbReference type="InterPro" id="IPR017800">
    <property type="entry name" value="ADOP"/>
</dbReference>
<keyword evidence="2" id="KW-1003">Cell membrane</keyword>
<dbReference type="InterPro" id="IPR050250">
    <property type="entry name" value="Macrolide_Exporter_MacB"/>
</dbReference>
<evidence type="ECO:0000256" key="1">
    <source>
        <dbReference type="ARBA" id="ARBA00004651"/>
    </source>
</evidence>
<feature type="transmembrane region" description="Helical" evidence="6">
    <location>
        <begin position="826"/>
        <end position="847"/>
    </location>
</feature>
<feature type="transmembrane region" description="Helical" evidence="6">
    <location>
        <begin position="456"/>
        <end position="481"/>
    </location>
</feature>
<sequence>MGNDLLYRLRVLLGRERFDGELDEELAYHLEREAEKHRRAGVPEAEAMRRARLSFGGAEQVRQQVRDGRGVRLVDDVVRDMRFALRQLRRSPVYTLTALVTLALAIGATITMVSLVRTVLLAPLPYPQQDRLVGVAFTQPGQPANDEQTGATADFLVEHARSLKSTAVYVDTTSGANLAVGNDNAQGAVQVAVQAVDHNFFPTLGVAPVVGRNFTADEDRATGPKAIILSYGLWQKMFGGDRGVVDRVVHLNGESFVIAGVMPESMAFGSDDPRSLSAVADVWQPLKLDEKNPGYPGKNYNMIARLRDGVTVAQAQEEVATLDKPLYQKFPYLKDWLTVSKELPVFIVWPLRQVMVSNVRSSIVTLTAAVVAVLLVACLNLAGLNAARACRRQKEIALRGALGASRGAVVRLLLAESFLLAMCGSALGIAASVPMLRMLLASSPVPILRAGASMAATAWLTPLLVFAVTLVCGLAPSWIVLRRNTAANLKAGHSVGASAADGRMSKVLLVSQTAIAVVLLSAASLLLAVFLRLRATPSGVQPEHLTVAQVNLKGSGYASTLATTQFIDKVLGRLEREPGVKHVAAINGLLLDRGLNIAIPPTGKEQKLYIVELRLVTPGYFAAVGTPLLAGRDIADTDKAGGPTAVVVSEAFAKKLWPGRSAIGEHIDALRDKVVGPPVVVGVVGDARSHSLAEPPALLIYEAFQQQPDTTMKSLNGWFRTSFAIRSAADVDMAAGVEAAIREADAGIPVSRYTTMQAIIDHSLARPKFFSSLVTVFAGFALALTVIGLFGLLSYQVSERTREIGMRIALGATRARILGFILRRGLLLTMVGLVVGTGASLMLPRLLRSLLDSSMYTAGAGASAVSWSTATALAAACGAMVVAAVLASYFPARRASAIEPLEALRME</sequence>
<feature type="transmembrane region" description="Helical" evidence="6">
    <location>
        <begin position="93"/>
        <end position="116"/>
    </location>
</feature>
<dbReference type="PANTHER" id="PTHR30572">
    <property type="entry name" value="MEMBRANE COMPONENT OF TRANSPORTER-RELATED"/>
    <property type="match status" value="1"/>
</dbReference>
<feature type="transmembrane region" description="Helical" evidence="6">
    <location>
        <begin position="769"/>
        <end position="793"/>
    </location>
</feature>
<feature type="transmembrane region" description="Helical" evidence="6">
    <location>
        <begin position="408"/>
        <end position="436"/>
    </location>
</feature>
<keyword evidence="5 6" id="KW-0472">Membrane</keyword>
<dbReference type="Pfam" id="PF12704">
    <property type="entry name" value="MacB_PCD"/>
    <property type="match status" value="2"/>
</dbReference>
<dbReference type="InterPro" id="IPR003838">
    <property type="entry name" value="ABC3_permease_C"/>
</dbReference>
<evidence type="ECO:0000259" key="8">
    <source>
        <dbReference type="Pfam" id="PF12704"/>
    </source>
</evidence>
<protein>
    <submittedName>
        <fullName evidence="9">Putative permease</fullName>
    </submittedName>
</protein>
<dbReference type="InterPro" id="IPR025857">
    <property type="entry name" value="MacB_PCD"/>
</dbReference>
<dbReference type="GO" id="GO:0022857">
    <property type="term" value="F:transmembrane transporter activity"/>
    <property type="evidence" value="ECO:0007669"/>
    <property type="project" value="TreeGrafter"/>
</dbReference>
<feature type="transmembrane region" description="Helical" evidence="6">
    <location>
        <begin position="507"/>
        <end position="531"/>
    </location>
</feature>
<evidence type="ECO:0000259" key="7">
    <source>
        <dbReference type="Pfam" id="PF02687"/>
    </source>
</evidence>
<name>A0A4Q7Y032_9BACT</name>
<evidence type="ECO:0000256" key="4">
    <source>
        <dbReference type="ARBA" id="ARBA00022989"/>
    </source>
</evidence>
<gene>
    <name evidence="9" type="ORF">BDD14_6423</name>
</gene>
<dbReference type="PANTHER" id="PTHR30572:SF18">
    <property type="entry name" value="ABC-TYPE MACROLIDE FAMILY EXPORT SYSTEM PERMEASE COMPONENT 2"/>
    <property type="match status" value="1"/>
</dbReference>
<comment type="caution">
    <text evidence="9">The sequence shown here is derived from an EMBL/GenBank/DDBJ whole genome shotgun (WGS) entry which is preliminary data.</text>
</comment>
<feature type="transmembrane region" description="Helical" evidence="6">
    <location>
        <begin position="867"/>
        <end position="890"/>
    </location>
</feature>
<evidence type="ECO:0000256" key="2">
    <source>
        <dbReference type="ARBA" id="ARBA00022475"/>
    </source>
</evidence>
<dbReference type="GO" id="GO:0005886">
    <property type="term" value="C:plasma membrane"/>
    <property type="evidence" value="ECO:0007669"/>
    <property type="project" value="UniProtKB-SubCell"/>
</dbReference>
<proteinExistence type="predicted"/>
<dbReference type="OrthoDB" id="99516at2"/>
<feature type="domain" description="MacB-like periplasmic core" evidence="8">
    <location>
        <begin position="95"/>
        <end position="321"/>
    </location>
</feature>
<evidence type="ECO:0000256" key="5">
    <source>
        <dbReference type="ARBA" id="ARBA00023136"/>
    </source>
</evidence>
<dbReference type="Pfam" id="PF02687">
    <property type="entry name" value="FtsX"/>
    <property type="match status" value="2"/>
</dbReference>
<evidence type="ECO:0000313" key="9">
    <source>
        <dbReference type="EMBL" id="RZU29798.1"/>
    </source>
</evidence>
<dbReference type="AlphaFoldDB" id="A0A4Q7Y032"/>
<evidence type="ECO:0000256" key="3">
    <source>
        <dbReference type="ARBA" id="ARBA00022692"/>
    </source>
</evidence>
<feature type="transmembrane region" description="Helical" evidence="6">
    <location>
        <begin position="363"/>
        <end position="387"/>
    </location>
</feature>
<dbReference type="NCBIfam" id="NF038403">
    <property type="entry name" value="perm_prefix_1"/>
    <property type="match status" value="1"/>
</dbReference>
<dbReference type="NCBIfam" id="TIGR03434">
    <property type="entry name" value="ADOP"/>
    <property type="match status" value="1"/>
</dbReference>
<reference evidence="9 10" key="1">
    <citation type="submission" date="2019-02" db="EMBL/GenBank/DDBJ databases">
        <title>Genomic Encyclopedia of Archaeal and Bacterial Type Strains, Phase II (KMG-II): from individual species to whole genera.</title>
        <authorList>
            <person name="Goeker M."/>
        </authorList>
    </citation>
    <scope>NUCLEOTIDE SEQUENCE [LARGE SCALE GENOMIC DNA]</scope>
    <source>
        <strain evidence="9 10">DSM 18101</strain>
    </source>
</reference>